<dbReference type="Proteomes" id="UP001153069">
    <property type="component" value="Unassembled WGS sequence"/>
</dbReference>
<proteinExistence type="predicted"/>
<comment type="caution">
    <text evidence="1">The sequence shown here is derived from an EMBL/GenBank/DDBJ whole genome shotgun (WGS) entry which is preliminary data.</text>
</comment>
<evidence type="ECO:0000313" key="1">
    <source>
        <dbReference type="EMBL" id="CAB9531057.1"/>
    </source>
</evidence>
<keyword evidence="2" id="KW-1185">Reference proteome</keyword>
<protein>
    <submittedName>
        <fullName evidence="1">Ankyrin repeat protein</fullName>
    </submittedName>
</protein>
<dbReference type="EMBL" id="CAICTM010003209">
    <property type="protein sequence ID" value="CAB9531057.1"/>
    <property type="molecule type" value="Genomic_DNA"/>
</dbReference>
<reference evidence="1" key="1">
    <citation type="submission" date="2020-06" db="EMBL/GenBank/DDBJ databases">
        <authorList>
            <consortium name="Plant Systems Biology data submission"/>
        </authorList>
    </citation>
    <scope>NUCLEOTIDE SEQUENCE</scope>
    <source>
        <strain evidence="1">D6</strain>
    </source>
</reference>
<dbReference type="AlphaFoldDB" id="A0A9N8HZ43"/>
<name>A0A9N8HZ43_9STRA</name>
<accession>A0A9N8HZ43</accession>
<sequence>MRGMEMDALGTIRHVPMLLEVGIWGVCGRYAHENGCPWDERTSSDAARHGHLGCLKYAHENGCPLDENISLEFWSHLTRHTAKEKLTQDIIDLFLADKTKATSEGLQPQGGAPDHEPGLMDRLAEDFWEFEDDDDDVSEDSLWETMGTGEASDEQGNERTVLSFLAEDIRHLANLHPHAGHAVHLHLLAIFEHSQGIVNPTDSSATKTLCCSGPPFIGRRADRVTYMQVSKNPEQRFASSCSVT</sequence>
<organism evidence="1 2">
    <name type="scientific">Seminavis robusta</name>
    <dbReference type="NCBI Taxonomy" id="568900"/>
    <lineage>
        <taxon>Eukaryota</taxon>
        <taxon>Sar</taxon>
        <taxon>Stramenopiles</taxon>
        <taxon>Ochrophyta</taxon>
        <taxon>Bacillariophyta</taxon>
        <taxon>Bacillariophyceae</taxon>
        <taxon>Bacillariophycidae</taxon>
        <taxon>Naviculales</taxon>
        <taxon>Naviculaceae</taxon>
        <taxon>Seminavis</taxon>
    </lineage>
</organism>
<gene>
    <name evidence="1" type="ORF">SEMRO_3211_G345330.1</name>
</gene>
<evidence type="ECO:0000313" key="2">
    <source>
        <dbReference type="Proteomes" id="UP001153069"/>
    </source>
</evidence>